<accession>A0A089LC89</accession>
<name>A0A089LC89_PAEBO</name>
<keyword evidence="2" id="KW-1185">Reference proteome</keyword>
<dbReference type="OrthoDB" id="2756463at2"/>
<dbReference type="AlphaFoldDB" id="A0A089LC89"/>
<evidence type="ECO:0000313" key="2">
    <source>
        <dbReference type="Proteomes" id="UP000029518"/>
    </source>
</evidence>
<evidence type="ECO:0000313" key="1">
    <source>
        <dbReference type="EMBL" id="AIQ59126.1"/>
    </source>
</evidence>
<gene>
    <name evidence="1" type="ORF">PBOR_20960</name>
</gene>
<dbReference type="Proteomes" id="UP000029518">
    <property type="component" value="Chromosome"/>
</dbReference>
<dbReference type="HOGENOM" id="CLU_488208_0_0_9"/>
<dbReference type="RefSeq" id="WP_042214725.1">
    <property type="nucleotide sequence ID" value="NZ_CP009285.1"/>
</dbReference>
<organism evidence="1 2">
    <name type="scientific">Paenibacillus borealis</name>
    <dbReference type="NCBI Taxonomy" id="160799"/>
    <lineage>
        <taxon>Bacteria</taxon>
        <taxon>Bacillati</taxon>
        <taxon>Bacillota</taxon>
        <taxon>Bacilli</taxon>
        <taxon>Bacillales</taxon>
        <taxon>Paenibacillaceae</taxon>
        <taxon>Paenibacillus</taxon>
    </lineage>
</organism>
<protein>
    <submittedName>
        <fullName evidence="1">Uncharacterized protein</fullName>
    </submittedName>
</protein>
<sequence length="561" mass="63167">MADRLQDQTSYKVRQQEIIYSIALEAERRPLLGSGLWFHDDVRNNFYYASYLFAAAVDDTLELPFDREEAKRKAEAVMLETVLLQNRQPGTELYGHWPLGLNPHPREAAPHELPVEIMGSLMVWFCKQYSSQFSAGLRIAFHTAIGHIYRSGFFRKPVTTFGHHEAKYTAAKLIFGKFFEDDELQEDGRHSLEITLAHIRERGMPEYGSLPWFWHWMQAFTCAWELETDSGIKRTLGEMLDYLWNERSQWYLQGAWVGAHSRGWPHDVPADGNVLHDYVQFGDFKLPAEMPRTEYAGFLFYEAPEQVRSAVLNRGAAAEVFKQTEKVVAGDPERQPPLHSYAYITTDYAAGGMWERVEEFDNEQLRWAYSLPVGAAEGVNRLYFFHPGQGYHAGDPRHQSPYMEVLYHQNTIISLFPVPEGEATAITGVLPKGEWIKQPSALFGYAGSVYFAVYLSHGYELLERPDYLEVISGGMPGGVVVEALSVSQAAELGISGLDEFAAAAAQRAPEFGAGGILSAEYTTWLSNEHLQLSINAGGIQAQAASQAQVNGRPVSFDHYSV</sequence>
<proteinExistence type="predicted"/>
<dbReference type="KEGG" id="pbd:PBOR_20960"/>
<reference evidence="1" key="1">
    <citation type="submission" date="2014-08" db="EMBL/GenBank/DDBJ databases">
        <title>Comparative genomics of the Paenibacillus odorifer group.</title>
        <authorList>
            <person name="den Bakker H.C."/>
            <person name="Tsai Y.-C.Y.-C."/>
            <person name="Martin N."/>
            <person name="Korlach J."/>
            <person name="Wiedmann M."/>
        </authorList>
    </citation>
    <scope>NUCLEOTIDE SEQUENCE [LARGE SCALE GENOMIC DNA]</scope>
    <source>
        <strain evidence="1">DSM 13188</strain>
    </source>
</reference>
<dbReference type="EMBL" id="CP009285">
    <property type="protein sequence ID" value="AIQ59126.1"/>
    <property type="molecule type" value="Genomic_DNA"/>
</dbReference>